<dbReference type="AlphaFoldDB" id="A0A1E5BHH0"/>
<sequence length="82" mass="9352">MPIDHDEMFGELSVYDKGNQKLEIDCDQMPSSAYSSIMKQGESDFNRGLEKADNPHLDGESRAAWFEGWTWGAYNAQNQPKH</sequence>
<comment type="caution">
    <text evidence="1">The sequence shown here is derived from an EMBL/GenBank/DDBJ whole genome shotgun (WGS) entry which is preliminary data.</text>
</comment>
<name>A0A1E5BHH0_9VIBR</name>
<evidence type="ECO:0000313" key="1">
    <source>
        <dbReference type="EMBL" id="OEE36490.1"/>
    </source>
</evidence>
<protein>
    <submittedName>
        <fullName evidence="1">Uncharacterized protein</fullName>
    </submittedName>
</protein>
<evidence type="ECO:0000313" key="2">
    <source>
        <dbReference type="Proteomes" id="UP000094741"/>
    </source>
</evidence>
<dbReference type="OrthoDB" id="5880486at2"/>
<reference evidence="1 2" key="1">
    <citation type="journal article" date="2012" name="Science">
        <title>Ecological populations of bacteria act as socially cohesive units of antibiotic production and resistance.</title>
        <authorList>
            <person name="Cordero O.X."/>
            <person name="Wildschutte H."/>
            <person name="Kirkup B."/>
            <person name="Proehl S."/>
            <person name="Ngo L."/>
            <person name="Hussain F."/>
            <person name="Le Roux F."/>
            <person name="Mincer T."/>
            <person name="Polz M.F."/>
        </authorList>
    </citation>
    <scope>NUCLEOTIDE SEQUENCE [LARGE SCALE GENOMIC DNA]</scope>
    <source>
        <strain evidence="1 2">ZF-129</strain>
    </source>
</reference>
<accession>A0A1E5BHH0</accession>
<proteinExistence type="predicted"/>
<organism evidence="1 2">
    <name type="scientific">Vibrio genomosp. F10 str. ZF-129</name>
    <dbReference type="NCBI Taxonomy" id="1187848"/>
    <lineage>
        <taxon>Bacteria</taxon>
        <taxon>Pseudomonadati</taxon>
        <taxon>Pseudomonadota</taxon>
        <taxon>Gammaproteobacteria</taxon>
        <taxon>Vibrionales</taxon>
        <taxon>Vibrionaceae</taxon>
        <taxon>Vibrio</taxon>
    </lineage>
</organism>
<dbReference type="Proteomes" id="UP000094741">
    <property type="component" value="Unassembled WGS sequence"/>
</dbReference>
<dbReference type="eggNOG" id="ENOG5031Q3Y">
    <property type="taxonomic scope" value="Bacteria"/>
</dbReference>
<dbReference type="STRING" id="1187848.A1QO_19020"/>
<gene>
    <name evidence="1" type="ORF">A1QO_19020</name>
</gene>
<dbReference type="EMBL" id="AJYQ02000043">
    <property type="protein sequence ID" value="OEE36490.1"/>
    <property type="molecule type" value="Genomic_DNA"/>
</dbReference>
<dbReference type="RefSeq" id="WP_017041379.1">
    <property type="nucleotide sequence ID" value="NZ_AJYQ02000043.1"/>
</dbReference>